<keyword evidence="8 10" id="KW-1133">Transmembrane helix</keyword>
<keyword evidence="6 10" id="KW-0812">Transmembrane</keyword>
<comment type="similarity">
    <text evidence="3 10">Belongs to the FliL family.</text>
</comment>
<dbReference type="PANTHER" id="PTHR35091:SF2">
    <property type="entry name" value="FLAGELLAR PROTEIN FLIL"/>
    <property type="match status" value="1"/>
</dbReference>
<feature type="transmembrane region" description="Helical" evidence="10">
    <location>
        <begin position="15"/>
        <end position="36"/>
    </location>
</feature>
<keyword evidence="5 10" id="KW-0145">Chemotaxis</keyword>
<dbReference type="AlphaFoldDB" id="A0A3S9HA70"/>
<keyword evidence="12" id="KW-1185">Reference proteome</keyword>
<dbReference type="Pfam" id="PF03748">
    <property type="entry name" value="FliL"/>
    <property type="match status" value="1"/>
</dbReference>
<evidence type="ECO:0000256" key="3">
    <source>
        <dbReference type="ARBA" id="ARBA00008281"/>
    </source>
</evidence>
<accession>A0A3S9HA70</accession>
<dbReference type="InterPro" id="IPR005503">
    <property type="entry name" value="FliL"/>
</dbReference>
<protein>
    <recommendedName>
        <fullName evidence="10">Flagellar protein FliL</fullName>
    </recommendedName>
</protein>
<evidence type="ECO:0000256" key="4">
    <source>
        <dbReference type="ARBA" id="ARBA00022475"/>
    </source>
</evidence>
<dbReference type="GO" id="GO:0071978">
    <property type="term" value="P:bacterial-type flagellum-dependent swarming motility"/>
    <property type="evidence" value="ECO:0007669"/>
    <property type="project" value="TreeGrafter"/>
</dbReference>
<dbReference type="Proteomes" id="UP000273326">
    <property type="component" value="Chromosome"/>
</dbReference>
<reference evidence="12" key="1">
    <citation type="submission" date="2018-12" db="EMBL/GenBank/DDBJ databases">
        <title>Complete genome sequencing of Jeotgalibaca sp. H21T32.</title>
        <authorList>
            <person name="Bae J.-W."/>
            <person name="Lee S.-Y."/>
        </authorList>
    </citation>
    <scope>NUCLEOTIDE SEQUENCE [LARGE SCALE GENOMIC DNA]</scope>
    <source>
        <strain evidence="12">H21T32</strain>
    </source>
</reference>
<dbReference type="EMBL" id="CP034465">
    <property type="protein sequence ID" value="AZP04282.1"/>
    <property type="molecule type" value="Genomic_DNA"/>
</dbReference>
<proteinExistence type="inferred from homology"/>
<evidence type="ECO:0000256" key="8">
    <source>
        <dbReference type="ARBA" id="ARBA00022989"/>
    </source>
</evidence>
<comment type="subcellular location">
    <subcellularLocation>
        <location evidence="2">Cell membrane</location>
        <topology evidence="2">Single-pass membrane protein</topology>
    </subcellularLocation>
</comment>
<evidence type="ECO:0000256" key="9">
    <source>
        <dbReference type="ARBA" id="ARBA00023136"/>
    </source>
</evidence>
<evidence type="ECO:0000313" key="12">
    <source>
        <dbReference type="Proteomes" id="UP000273326"/>
    </source>
</evidence>
<dbReference type="KEGG" id="jeh:EJN90_06295"/>
<name>A0A3S9HA70_9LACT</name>
<keyword evidence="4 10" id="KW-1003">Cell membrane</keyword>
<evidence type="ECO:0000256" key="6">
    <source>
        <dbReference type="ARBA" id="ARBA00022692"/>
    </source>
</evidence>
<dbReference type="RefSeq" id="WP_126109543.1">
    <property type="nucleotide sequence ID" value="NZ_CP034465.1"/>
</dbReference>
<dbReference type="OrthoDB" id="2156763at2"/>
<evidence type="ECO:0000256" key="10">
    <source>
        <dbReference type="RuleBase" id="RU364125"/>
    </source>
</evidence>
<dbReference type="PANTHER" id="PTHR35091">
    <property type="entry name" value="FLAGELLAR PROTEIN FLIL"/>
    <property type="match status" value="1"/>
</dbReference>
<organism evidence="11 12">
    <name type="scientific">Jeotgalibaca ciconiae</name>
    <dbReference type="NCBI Taxonomy" id="2496265"/>
    <lineage>
        <taxon>Bacteria</taxon>
        <taxon>Bacillati</taxon>
        <taxon>Bacillota</taxon>
        <taxon>Bacilli</taxon>
        <taxon>Lactobacillales</taxon>
        <taxon>Carnobacteriaceae</taxon>
        <taxon>Jeotgalibaca</taxon>
    </lineage>
</organism>
<keyword evidence="9 10" id="KW-0472">Membrane</keyword>
<sequence>MKNEKNNGGLTLPKIIILGVVIAILAIGGGVIGSMFDSEKAAEFFAATDEETVEITVPLSEFLLNLKPVSSNDKSYLRIEFSFMVLRPEDEEELLAQEAVVRDAVIAILRQKTADTIFSEENGSLTVKTEIKEKVNEIIGRPIIEDIYVTNMVMQ</sequence>
<dbReference type="GO" id="GO:0005886">
    <property type="term" value="C:plasma membrane"/>
    <property type="evidence" value="ECO:0007669"/>
    <property type="project" value="UniProtKB-SubCell"/>
</dbReference>
<comment type="function">
    <text evidence="1 10">Controls the rotational direction of flagella during chemotaxis.</text>
</comment>
<evidence type="ECO:0000313" key="11">
    <source>
        <dbReference type="EMBL" id="AZP04282.1"/>
    </source>
</evidence>
<evidence type="ECO:0000256" key="2">
    <source>
        <dbReference type="ARBA" id="ARBA00004162"/>
    </source>
</evidence>
<dbReference type="GO" id="GO:0009425">
    <property type="term" value="C:bacterial-type flagellum basal body"/>
    <property type="evidence" value="ECO:0007669"/>
    <property type="project" value="InterPro"/>
</dbReference>
<evidence type="ECO:0000256" key="7">
    <source>
        <dbReference type="ARBA" id="ARBA00022779"/>
    </source>
</evidence>
<evidence type="ECO:0000256" key="5">
    <source>
        <dbReference type="ARBA" id="ARBA00022500"/>
    </source>
</evidence>
<evidence type="ECO:0000256" key="1">
    <source>
        <dbReference type="ARBA" id="ARBA00002254"/>
    </source>
</evidence>
<dbReference type="GO" id="GO:0006935">
    <property type="term" value="P:chemotaxis"/>
    <property type="evidence" value="ECO:0007669"/>
    <property type="project" value="UniProtKB-KW"/>
</dbReference>
<gene>
    <name evidence="11" type="ORF">EJN90_06295</name>
</gene>
<keyword evidence="7 10" id="KW-0283">Flagellar rotation</keyword>